<dbReference type="OrthoDB" id="5789733at2759"/>
<organism evidence="1 2">
    <name type="scientific">Strongylus vulgaris</name>
    <name type="common">Blood worm</name>
    <dbReference type="NCBI Taxonomy" id="40348"/>
    <lineage>
        <taxon>Eukaryota</taxon>
        <taxon>Metazoa</taxon>
        <taxon>Ecdysozoa</taxon>
        <taxon>Nematoda</taxon>
        <taxon>Chromadorea</taxon>
        <taxon>Rhabditida</taxon>
        <taxon>Rhabditina</taxon>
        <taxon>Rhabditomorpha</taxon>
        <taxon>Strongyloidea</taxon>
        <taxon>Strongylidae</taxon>
        <taxon>Strongylus</taxon>
    </lineage>
</organism>
<evidence type="ECO:0000313" key="2">
    <source>
        <dbReference type="Proteomes" id="UP000270094"/>
    </source>
</evidence>
<gene>
    <name evidence="1" type="ORF">SVUK_LOCUS8145</name>
</gene>
<dbReference type="Proteomes" id="UP000270094">
    <property type="component" value="Unassembled WGS sequence"/>
</dbReference>
<reference evidence="1 2" key="1">
    <citation type="submission" date="2018-11" db="EMBL/GenBank/DDBJ databases">
        <authorList>
            <consortium name="Pathogen Informatics"/>
        </authorList>
    </citation>
    <scope>NUCLEOTIDE SEQUENCE [LARGE SCALE GENOMIC DNA]</scope>
</reference>
<dbReference type="AlphaFoldDB" id="A0A3P7JAE6"/>
<evidence type="ECO:0000313" key="1">
    <source>
        <dbReference type="EMBL" id="VDM73147.1"/>
    </source>
</evidence>
<sequence length="147" mass="15629">MVEKLTTSGRLSRVETKFAFIETSVGSVFCPLAAAIPATEHVPNFSNRYAVGDMTDNGCGESISQDPPTALSVSKTSLLTNQVVPHKTSKHLTLAFGVSDTHGSVFIPGAAFSAQEVTRLNSYLSIGKCTANTFQKFCLAKVAKIKS</sequence>
<accession>A0A3P7JAE6</accession>
<dbReference type="EMBL" id="UYYB01029118">
    <property type="protein sequence ID" value="VDM73147.1"/>
    <property type="molecule type" value="Genomic_DNA"/>
</dbReference>
<proteinExistence type="predicted"/>
<keyword evidence="2" id="KW-1185">Reference proteome</keyword>
<protein>
    <submittedName>
        <fullName evidence="1">Uncharacterized protein</fullName>
    </submittedName>
</protein>
<name>A0A3P7JAE6_STRVU</name>